<name>A0A917J2D0_9BACT</name>
<accession>A0A917J2D0</accession>
<proteinExistence type="predicted"/>
<organism evidence="1 2">
    <name type="scientific">Filimonas zeae</name>
    <dbReference type="NCBI Taxonomy" id="1737353"/>
    <lineage>
        <taxon>Bacteria</taxon>
        <taxon>Pseudomonadati</taxon>
        <taxon>Bacteroidota</taxon>
        <taxon>Chitinophagia</taxon>
        <taxon>Chitinophagales</taxon>
        <taxon>Chitinophagaceae</taxon>
        <taxon>Filimonas</taxon>
    </lineage>
</organism>
<evidence type="ECO:0008006" key="3">
    <source>
        <dbReference type="Google" id="ProtNLM"/>
    </source>
</evidence>
<keyword evidence="2" id="KW-1185">Reference proteome</keyword>
<dbReference type="RefSeq" id="WP_188956483.1">
    <property type="nucleotide sequence ID" value="NZ_BMIB01000004.1"/>
</dbReference>
<evidence type="ECO:0000313" key="2">
    <source>
        <dbReference type="Proteomes" id="UP000627292"/>
    </source>
</evidence>
<dbReference type="AlphaFoldDB" id="A0A917J2D0"/>
<evidence type="ECO:0000313" key="1">
    <source>
        <dbReference type="EMBL" id="GGH77678.1"/>
    </source>
</evidence>
<dbReference type="EMBL" id="BMIB01000004">
    <property type="protein sequence ID" value="GGH77678.1"/>
    <property type="molecule type" value="Genomic_DNA"/>
</dbReference>
<reference evidence="1" key="2">
    <citation type="submission" date="2020-09" db="EMBL/GenBank/DDBJ databases">
        <authorList>
            <person name="Sun Q."/>
            <person name="Zhou Y."/>
        </authorList>
    </citation>
    <scope>NUCLEOTIDE SEQUENCE</scope>
    <source>
        <strain evidence="1">CGMCC 1.15290</strain>
    </source>
</reference>
<comment type="caution">
    <text evidence="1">The sequence shown here is derived from an EMBL/GenBank/DDBJ whole genome shotgun (WGS) entry which is preliminary data.</text>
</comment>
<gene>
    <name evidence="1" type="ORF">GCM10011379_44390</name>
</gene>
<reference evidence="1" key="1">
    <citation type="journal article" date="2014" name="Int. J. Syst. Evol. Microbiol.">
        <title>Complete genome sequence of Corynebacterium casei LMG S-19264T (=DSM 44701T), isolated from a smear-ripened cheese.</title>
        <authorList>
            <consortium name="US DOE Joint Genome Institute (JGI-PGF)"/>
            <person name="Walter F."/>
            <person name="Albersmeier A."/>
            <person name="Kalinowski J."/>
            <person name="Ruckert C."/>
        </authorList>
    </citation>
    <scope>NUCLEOTIDE SEQUENCE</scope>
    <source>
        <strain evidence="1">CGMCC 1.15290</strain>
    </source>
</reference>
<protein>
    <recommendedName>
        <fullName evidence="3">DUF4261 domain-containing protein</fullName>
    </recommendedName>
</protein>
<dbReference type="Proteomes" id="UP000627292">
    <property type="component" value="Unassembled WGS sequence"/>
</dbReference>
<sequence>MTDKDITIVLCIPGNWQLQADLPVIQDVVIEWRPHDHQLAHAFKHAGLQRFSTEELRAIEKHASIALLSGKGGSLAAAAKMMQAGLTLLKAGGLGIKVETSGKAFNTQAWEELVHMDHDHRFYEAFVLLVKGADNSIHSCGMHNLGFRDTLSDAIGELMDTAELVDIFCIYQILEDPAITDGQTFSTAPDSAVYTIREEPCTFYTPGDYFYNPYGILHLTQAD</sequence>